<name>A0ABQ5U4G8_9PROT</name>
<dbReference type="RefSeq" id="WP_206374578.1">
    <property type="nucleotide sequence ID" value="NZ_BSNF01000008.1"/>
</dbReference>
<reference evidence="2" key="2">
    <citation type="submission" date="2023-01" db="EMBL/GenBank/DDBJ databases">
        <title>Draft genome sequence of Sneathiella chinensis strain NBRC 103408.</title>
        <authorList>
            <person name="Sun Q."/>
            <person name="Mori K."/>
        </authorList>
    </citation>
    <scope>NUCLEOTIDE SEQUENCE</scope>
    <source>
        <strain evidence="2">NBRC 103408</strain>
    </source>
</reference>
<gene>
    <name evidence="2" type="ORF">GCM10007924_22600</name>
</gene>
<dbReference type="InterPro" id="IPR027417">
    <property type="entry name" value="P-loop_NTPase"/>
</dbReference>
<dbReference type="Gene3D" id="1.10.8.60">
    <property type="match status" value="1"/>
</dbReference>
<evidence type="ECO:0000259" key="1">
    <source>
        <dbReference type="Pfam" id="PF22688"/>
    </source>
</evidence>
<reference evidence="2" key="1">
    <citation type="journal article" date="2014" name="Int. J. Syst. Evol. Microbiol.">
        <title>Complete genome of a new Firmicutes species belonging to the dominant human colonic microbiota ('Ruminococcus bicirculans') reveals two chromosomes and a selective capacity to utilize plant glucans.</title>
        <authorList>
            <consortium name="NISC Comparative Sequencing Program"/>
            <person name="Wegmann U."/>
            <person name="Louis P."/>
            <person name="Goesmann A."/>
            <person name="Henrissat B."/>
            <person name="Duncan S.H."/>
            <person name="Flint H.J."/>
        </authorList>
    </citation>
    <scope>NUCLEOTIDE SEQUENCE</scope>
    <source>
        <strain evidence="2">NBRC 103408</strain>
    </source>
</reference>
<dbReference type="EMBL" id="BSNF01000008">
    <property type="protein sequence ID" value="GLQ07039.1"/>
    <property type="molecule type" value="Genomic_DNA"/>
</dbReference>
<dbReference type="PANTHER" id="PTHR30050:SF5">
    <property type="entry name" value="DNAA REGULATORY INACTIVATOR HDA"/>
    <property type="match status" value="1"/>
</dbReference>
<keyword evidence="3" id="KW-1185">Reference proteome</keyword>
<feature type="domain" description="Hda lid" evidence="1">
    <location>
        <begin position="167"/>
        <end position="219"/>
    </location>
</feature>
<comment type="caution">
    <text evidence="2">The sequence shown here is derived from an EMBL/GenBank/DDBJ whole genome shotgun (WGS) entry which is preliminary data.</text>
</comment>
<dbReference type="SUPFAM" id="SSF52540">
    <property type="entry name" value="P-loop containing nucleoside triphosphate hydrolases"/>
    <property type="match status" value="1"/>
</dbReference>
<sequence>MIASQIPMDFDFRSALGREDFLVAPPNQEAIAWIDRWPDWPGPFLLIQGPGGSGKTHLAHVWQQRAGARVVNAASLAHMGIEALTDLIRTPIVLENVDATTDEEKLFHLYNLVKENSGFMILTSRTGPAQWDLGLPDLKSRMGAIQIVRITEPDDSLFAAVLLKLFTDRQLSVSPDVLQYLIARLERSFGEAQRVVAAIDELSLAEKRKITIPLVRNLLGTEKD</sequence>
<protein>
    <recommendedName>
        <fullName evidence="1">Hda lid domain-containing protein</fullName>
    </recommendedName>
</protein>
<evidence type="ECO:0000313" key="3">
    <source>
        <dbReference type="Proteomes" id="UP001161409"/>
    </source>
</evidence>
<dbReference type="PANTHER" id="PTHR30050">
    <property type="entry name" value="CHROMOSOMAL REPLICATION INITIATOR PROTEIN DNAA"/>
    <property type="match status" value="1"/>
</dbReference>
<accession>A0ABQ5U4G8</accession>
<dbReference type="InterPro" id="IPR055199">
    <property type="entry name" value="Hda_lid"/>
</dbReference>
<dbReference type="Proteomes" id="UP001161409">
    <property type="component" value="Unassembled WGS sequence"/>
</dbReference>
<dbReference type="Pfam" id="PF22688">
    <property type="entry name" value="Hda_lid"/>
    <property type="match status" value="1"/>
</dbReference>
<proteinExistence type="predicted"/>
<dbReference type="Gene3D" id="3.40.50.300">
    <property type="entry name" value="P-loop containing nucleotide triphosphate hydrolases"/>
    <property type="match status" value="1"/>
</dbReference>
<evidence type="ECO:0000313" key="2">
    <source>
        <dbReference type="EMBL" id="GLQ07039.1"/>
    </source>
</evidence>
<organism evidence="2 3">
    <name type="scientific">Sneathiella chinensis</name>
    <dbReference type="NCBI Taxonomy" id="349750"/>
    <lineage>
        <taxon>Bacteria</taxon>
        <taxon>Pseudomonadati</taxon>
        <taxon>Pseudomonadota</taxon>
        <taxon>Alphaproteobacteria</taxon>
        <taxon>Sneathiellales</taxon>
        <taxon>Sneathiellaceae</taxon>
        <taxon>Sneathiella</taxon>
    </lineage>
</organism>